<feature type="region of interest" description="Disordered" evidence="2">
    <location>
        <begin position="135"/>
        <end position="171"/>
    </location>
</feature>
<feature type="compositionally biased region" description="Basic and acidic residues" evidence="2">
    <location>
        <begin position="10"/>
        <end position="23"/>
    </location>
</feature>
<evidence type="ECO:0000313" key="3">
    <source>
        <dbReference type="EMBL" id="QWT28898.1"/>
    </source>
</evidence>
<keyword evidence="1" id="KW-0175">Coiled coil</keyword>
<feature type="coiled-coil region" evidence="1">
    <location>
        <begin position="49"/>
        <end position="90"/>
    </location>
</feature>
<evidence type="ECO:0008006" key="5">
    <source>
        <dbReference type="Google" id="ProtNLM"/>
    </source>
</evidence>
<reference evidence="3" key="1">
    <citation type="submission" date="2020-10" db="EMBL/GenBank/DDBJ databases">
        <title>Complete genome sequence of vB_MoxS-R1, a novel marine prophage inducted from Microbacterium.</title>
        <authorList>
            <person name="Zheng H."/>
            <person name="Liu B."/>
            <person name="Xu Y."/>
            <person name="Chen F."/>
        </authorList>
    </citation>
    <scope>NUCLEOTIDE SEQUENCE</scope>
</reference>
<feature type="compositionally biased region" description="Basic and acidic residues" evidence="2">
    <location>
        <begin position="98"/>
        <end position="107"/>
    </location>
</feature>
<protein>
    <recommendedName>
        <fullName evidence="5">Scaffolding protein</fullName>
    </recommendedName>
</protein>
<gene>
    <name evidence="3" type="ORF">vBMoxSR1_gp48</name>
</gene>
<feature type="region of interest" description="Disordered" evidence="2">
    <location>
        <begin position="1"/>
        <end position="23"/>
    </location>
</feature>
<evidence type="ECO:0000256" key="1">
    <source>
        <dbReference type="SAM" id="Coils"/>
    </source>
</evidence>
<name>A0A8F2E4K2_9CAUD</name>
<keyword evidence="4" id="KW-1185">Reference proteome</keyword>
<evidence type="ECO:0000256" key="2">
    <source>
        <dbReference type="SAM" id="MobiDB-lite"/>
    </source>
</evidence>
<sequence length="171" mass="18519">MSDITDEELEQQRPADDAPESEWKKYAQTWEKRAKANAKAAQGVTADELAELRAKAQKAQDLEDAQKSDLEKAQARAEAAEAKIAEREKADAARALADEVAKEKSEGRQTPISASILRGSTREELEAHADEILALLPEKPKAATDGTGGPRGSDIEEEEADAKDIAANVRL</sequence>
<accession>A0A8F2E4K2</accession>
<organism evidence="3 4">
    <name type="scientific">Microbacterium phage vB_MoxS-R1</name>
    <dbReference type="NCBI Taxonomy" id="2848881"/>
    <lineage>
        <taxon>Viruses</taxon>
        <taxon>Duplodnaviria</taxon>
        <taxon>Heunggongvirae</taxon>
        <taxon>Uroviricota</taxon>
        <taxon>Caudoviricetes</taxon>
        <taxon>Syrbvirus</taxon>
        <taxon>Syrbvirus R1</taxon>
    </lineage>
</organism>
<feature type="region of interest" description="Disordered" evidence="2">
    <location>
        <begin position="98"/>
        <end position="121"/>
    </location>
</feature>
<proteinExistence type="predicted"/>
<dbReference type="EMBL" id="MW073100">
    <property type="protein sequence ID" value="QWT28898.1"/>
    <property type="molecule type" value="Genomic_DNA"/>
</dbReference>
<dbReference type="Proteomes" id="UP000683438">
    <property type="component" value="Segment"/>
</dbReference>
<evidence type="ECO:0000313" key="4">
    <source>
        <dbReference type="Proteomes" id="UP000683438"/>
    </source>
</evidence>